<dbReference type="HAMAP" id="MF_01898">
    <property type="entry name" value="GyrB"/>
    <property type="match status" value="1"/>
</dbReference>
<dbReference type="RefSeq" id="WP_048740588.1">
    <property type="nucleotide sequence ID" value="NZ_CP047211.1"/>
</dbReference>
<dbReference type="SMART" id="SM00387">
    <property type="entry name" value="HATPase_c"/>
    <property type="match status" value="1"/>
</dbReference>
<accession>A0ABV7ZLS7</accession>
<dbReference type="Gene3D" id="3.40.50.670">
    <property type="match status" value="1"/>
</dbReference>
<evidence type="ECO:0000256" key="6">
    <source>
        <dbReference type="ARBA" id="ARBA00022842"/>
    </source>
</evidence>
<comment type="miscellaneous">
    <text evidence="10">Few gyrases are as efficient as E.coli at forming negative supercoils. Not all organisms have 2 type II topoisomerases; in organisms with a single type II topoisomerase this enzyme also has to decatenate newly replicated chromosomes.</text>
</comment>
<dbReference type="CDD" id="cd00822">
    <property type="entry name" value="TopoII_Trans_DNA_gyrase"/>
    <property type="match status" value="1"/>
</dbReference>
<keyword evidence="4 10" id="KW-0547">Nucleotide-binding</keyword>
<dbReference type="InterPro" id="IPR011557">
    <property type="entry name" value="GyrB"/>
</dbReference>
<feature type="domain" description="Toprim" evidence="11">
    <location>
        <begin position="457"/>
        <end position="571"/>
    </location>
</feature>
<evidence type="ECO:0000313" key="12">
    <source>
        <dbReference type="EMBL" id="MFC3849513.1"/>
    </source>
</evidence>
<dbReference type="EC" id="5.6.2.2" evidence="10"/>
<dbReference type="InterPro" id="IPR014721">
    <property type="entry name" value="Ribsml_uS5_D2-typ_fold_subgr"/>
</dbReference>
<keyword evidence="5 10" id="KW-0067">ATP-binding</keyword>
<dbReference type="SUPFAM" id="SSF54211">
    <property type="entry name" value="Ribosomal protein S5 domain 2-like"/>
    <property type="match status" value="1"/>
</dbReference>
<keyword evidence="3 10" id="KW-0479">Metal-binding</keyword>
<keyword evidence="10" id="KW-0963">Cytoplasm</keyword>
<comment type="subunit">
    <text evidence="10">Heterotetramer, composed of two GyrA and two GyrB chains. In the heterotetramer, GyrA contains the active site tyrosine that forms a transient covalent intermediate with DNA, while GyrB binds cofactors and catalyzes ATP hydrolysis.</text>
</comment>
<dbReference type="Pfam" id="PF00986">
    <property type="entry name" value="DNA_gyraseB_C"/>
    <property type="match status" value="1"/>
</dbReference>
<comment type="cofactor">
    <cofactor evidence="10">
        <name>Mg(2+)</name>
        <dbReference type="ChEBI" id="CHEBI:18420"/>
    </cofactor>
    <cofactor evidence="10">
        <name>Mn(2+)</name>
        <dbReference type="ChEBI" id="CHEBI:29035"/>
    </cofactor>
    <cofactor evidence="10">
        <name>Ca(2+)</name>
        <dbReference type="ChEBI" id="CHEBI:29108"/>
    </cofactor>
    <text evidence="10">Binds two Mg(2+) per subunit. The magnesium ions form salt bridges with both the protein and the DNA. Can also accept other divalent metal cations, such as Mn(2+) or Ca(2+).</text>
</comment>
<feature type="binding site" evidence="10">
    <location>
        <position position="538"/>
    </location>
    <ligand>
        <name>Mg(2+)</name>
        <dbReference type="ChEBI" id="CHEBI:18420"/>
        <label>2</label>
    </ligand>
</feature>
<keyword evidence="13" id="KW-1185">Reference proteome</keyword>
<dbReference type="PANTHER" id="PTHR45866:SF1">
    <property type="entry name" value="DNA GYRASE SUBUNIT B, MITOCHONDRIAL"/>
    <property type="match status" value="1"/>
</dbReference>
<feature type="binding site" evidence="10">
    <location>
        <position position="536"/>
    </location>
    <ligand>
        <name>Mg(2+)</name>
        <dbReference type="ChEBI" id="CHEBI:18420"/>
        <label>1</label>
        <note>catalytic</note>
    </ligand>
</feature>
<dbReference type="CDD" id="cd16928">
    <property type="entry name" value="HATPase_GyrB-like"/>
    <property type="match status" value="1"/>
</dbReference>
<dbReference type="InterPro" id="IPR002288">
    <property type="entry name" value="DNA_gyrase_B_C"/>
</dbReference>
<evidence type="ECO:0000256" key="7">
    <source>
        <dbReference type="ARBA" id="ARBA00023029"/>
    </source>
</evidence>
<name>A0ABV7ZLS7_9CORY</name>
<evidence type="ECO:0000256" key="1">
    <source>
        <dbReference type="ARBA" id="ARBA00000185"/>
    </source>
</evidence>
<evidence type="ECO:0000256" key="9">
    <source>
        <dbReference type="ARBA" id="ARBA00023235"/>
    </source>
</evidence>
<evidence type="ECO:0000259" key="11">
    <source>
        <dbReference type="PROSITE" id="PS50880"/>
    </source>
</evidence>
<dbReference type="InterPro" id="IPR020568">
    <property type="entry name" value="Ribosomal_Su5_D2-typ_SF"/>
</dbReference>
<dbReference type="EMBL" id="JBHRZN010000001">
    <property type="protein sequence ID" value="MFC3849513.1"/>
    <property type="molecule type" value="Genomic_DNA"/>
</dbReference>
<dbReference type="GO" id="GO:0003918">
    <property type="term" value="F:DNA topoisomerase type II (double strand cut, ATP-hydrolyzing) activity"/>
    <property type="evidence" value="ECO:0007669"/>
    <property type="project" value="UniProtKB-EC"/>
</dbReference>
<dbReference type="InterPro" id="IPR013760">
    <property type="entry name" value="Topo_IIA-like_dom_sf"/>
</dbReference>
<comment type="function">
    <text evidence="10">A type II topoisomerase that negatively supercoils closed circular double-stranded (ds) DNA in an ATP-dependent manner to modulate DNA topology and maintain chromosomes in an underwound state. Negative supercoiling favors strand separation, and DNA replication, transcription, recombination and repair, all of which involve strand separation. Also able to catalyze the interconversion of other topological isomers of dsDNA rings, including catenanes and knotted rings. Type II topoisomerases break and join 2 DNA strands simultaneously in an ATP-dependent manner.</text>
</comment>
<evidence type="ECO:0000313" key="13">
    <source>
        <dbReference type="Proteomes" id="UP001595751"/>
    </source>
</evidence>
<dbReference type="SMART" id="SM00433">
    <property type="entry name" value="TOP2c"/>
    <property type="match status" value="1"/>
</dbReference>
<comment type="similarity">
    <text evidence="2 10">Belongs to the type II topoisomerase GyrB family.</text>
</comment>
<comment type="caution">
    <text evidence="12">The sequence shown here is derived from an EMBL/GenBank/DDBJ whole genome shotgun (WGS) entry which is preliminary data.</text>
</comment>
<feature type="binding site" evidence="10">
    <location>
        <position position="536"/>
    </location>
    <ligand>
        <name>Mg(2+)</name>
        <dbReference type="ChEBI" id="CHEBI:18420"/>
        <label>2</label>
    </ligand>
</feature>
<dbReference type="InterPro" id="IPR006171">
    <property type="entry name" value="TOPRIM_dom"/>
</dbReference>
<evidence type="ECO:0000256" key="4">
    <source>
        <dbReference type="ARBA" id="ARBA00022741"/>
    </source>
</evidence>
<keyword evidence="7 10" id="KW-0799">Topoisomerase</keyword>
<reference evidence="13" key="1">
    <citation type="journal article" date="2019" name="Int. J. Syst. Evol. Microbiol.">
        <title>The Global Catalogue of Microorganisms (GCM) 10K type strain sequencing project: providing services to taxonomists for standard genome sequencing and annotation.</title>
        <authorList>
            <consortium name="The Broad Institute Genomics Platform"/>
            <consortium name="The Broad Institute Genome Sequencing Center for Infectious Disease"/>
            <person name="Wu L."/>
            <person name="Ma J."/>
        </authorList>
    </citation>
    <scope>NUCLEOTIDE SEQUENCE [LARGE SCALE GENOMIC DNA]</scope>
    <source>
        <strain evidence="13">CCUG 53252</strain>
    </source>
</reference>
<dbReference type="InterPro" id="IPR000565">
    <property type="entry name" value="Topo_IIA_B"/>
</dbReference>
<comment type="subcellular location">
    <subcellularLocation>
        <location evidence="10">Cytoplasm</location>
    </subcellularLocation>
</comment>
<evidence type="ECO:0000256" key="5">
    <source>
        <dbReference type="ARBA" id="ARBA00022840"/>
    </source>
</evidence>
<evidence type="ECO:0000256" key="10">
    <source>
        <dbReference type="HAMAP-Rule" id="MF_01898"/>
    </source>
</evidence>
<dbReference type="InterPro" id="IPR013506">
    <property type="entry name" value="Topo_IIA_bsu_dom2"/>
</dbReference>
<dbReference type="PRINTS" id="PR00418">
    <property type="entry name" value="TPI2FAMILY"/>
</dbReference>
<comment type="catalytic activity">
    <reaction evidence="1 10">
        <text>ATP-dependent breakage, passage and rejoining of double-stranded DNA.</text>
        <dbReference type="EC" id="5.6.2.2"/>
    </reaction>
</comment>
<evidence type="ECO:0000256" key="8">
    <source>
        <dbReference type="ARBA" id="ARBA00023125"/>
    </source>
</evidence>
<dbReference type="InterPro" id="IPR003594">
    <property type="entry name" value="HATPase_dom"/>
</dbReference>
<keyword evidence="8" id="KW-0238">DNA-binding</keyword>
<dbReference type="PROSITE" id="PS00177">
    <property type="entry name" value="TOPOISOMERASE_II"/>
    <property type="match status" value="1"/>
</dbReference>
<gene>
    <name evidence="10 12" type="primary">gyrB</name>
    <name evidence="12" type="ORF">ACFORJ_04975</name>
</gene>
<keyword evidence="9 10" id="KW-0413">Isomerase</keyword>
<organism evidence="12 13">
    <name type="scientific">Corynebacterium hansenii</name>
    <dbReference type="NCBI Taxonomy" id="394964"/>
    <lineage>
        <taxon>Bacteria</taxon>
        <taxon>Bacillati</taxon>
        <taxon>Actinomycetota</taxon>
        <taxon>Actinomycetes</taxon>
        <taxon>Mycobacteriales</taxon>
        <taxon>Corynebacteriaceae</taxon>
        <taxon>Corynebacterium</taxon>
    </lineage>
</organism>
<dbReference type="Gene3D" id="3.30.565.10">
    <property type="entry name" value="Histidine kinase-like ATPase, C-terminal domain"/>
    <property type="match status" value="1"/>
</dbReference>
<evidence type="ECO:0000256" key="2">
    <source>
        <dbReference type="ARBA" id="ARBA00010708"/>
    </source>
</evidence>
<dbReference type="Pfam" id="PF00204">
    <property type="entry name" value="DNA_gyraseB"/>
    <property type="match status" value="1"/>
</dbReference>
<feature type="site" description="Interaction with DNA" evidence="10">
    <location>
        <position position="491"/>
    </location>
</feature>
<protein>
    <recommendedName>
        <fullName evidence="10">DNA gyrase subunit B</fullName>
        <ecNumber evidence="10">5.6.2.2</ecNumber>
    </recommendedName>
</protein>
<sequence>MAATENHYDASSITILEGLEAVRKRPGMYIGSTGERGLHHLVWEVVDNSVDEAMAGYASEVKVTLLEDGGVEVVDDGRGIPVEMHPSGAPTVQVVMTQLHAGGKFDSESYAVSGGLHGVGISVVNALSTRVEAEIVRDGHVWLQNFNAAVPEELVQGKKARGSGTTVRFWPDAEIFETTEFNFDTIARRLREMAFLNKGLTITLVDKRVSEEELEAEALADQAEKESAALVDANGDGTQDEVAKAKKRRERKKVYHFPNGLQDYVEALNKSKNAIHPSIIGFEAVGEGHEVEIAMQWNGGYSESVHTFANTINTIEGGTHEEGFRSALTSLMNRYAREHKLLKEKEANLSGEDVREGLAAVISVRVADPQFEGQTKTKLGNTEIRSFVQRMTNEHIAHWLEANPAEAKAIVNKAIASAHARQAARKARDLVRRKSATDLGGLPGKLADCRSKDPMKSELFVVEGDSAGGSAKSGRNSMFQAILPLRGKILNVEKARLDKTLKNAEVQAIITALGTGIHDEFDISKLRYHKIVLMADADVDGQHIATLLLTLLFRLMRPLIDEGHVYLAQPPLYKLKWGKGEPGFAYSDAERDKLLAEGLAAGRKINKDDGVQRYKGLGEMNASELWETTMDPEHRVLRQVALEDAQKADELFTILMGDDVASRRSFITRNAKDVRFLDV</sequence>
<dbReference type="Pfam" id="PF01751">
    <property type="entry name" value="Toprim"/>
    <property type="match status" value="1"/>
</dbReference>
<dbReference type="InterPro" id="IPR036890">
    <property type="entry name" value="HATPase_C_sf"/>
</dbReference>
<dbReference type="SUPFAM" id="SSF55874">
    <property type="entry name" value="ATPase domain of HSP90 chaperone/DNA topoisomerase II/histidine kinase"/>
    <property type="match status" value="1"/>
</dbReference>
<dbReference type="PROSITE" id="PS50880">
    <property type="entry name" value="TOPRIM"/>
    <property type="match status" value="1"/>
</dbReference>
<feature type="site" description="Interaction with DNA" evidence="10">
    <location>
        <position position="488"/>
    </location>
</feature>
<keyword evidence="6 10" id="KW-0460">Magnesium</keyword>
<dbReference type="Gene3D" id="3.30.230.10">
    <property type="match status" value="1"/>
</dbReference>
<dbReference type="InterPro" id="IPR013759">
    <property type="entry name" value="Topo_IIA_B_C"/>
</dbReference>
<dbReference type="NCBIfam" id="NF004189">
    <property type="entry name" value="PRK05644.1"/>
    <property type="match status" value="1"/>
</dbReference>
<feature type="binding site" evidence="10">
    <location>
        <position position="463"/>
    </location>
    <ligand>
        <name>Mg(2+)</name>
        <dbReference type="ChEBI" id="CHEBI:18420"/>
        <label>1</label>
        <note>catalytic</note>
    </ligand>
</feature>
<dbReference type="SUPFAM" id="SSF56719">
    <property type="entry name" value="Type II DNA topoisomerase"/>
    <property type="match status" value="1"/>
</dbReference>
<proteinExistence type="inferred from homology"/>
<evidence type="ECO:0000256" key="3">
    <source>
        <dbReference type="ARBA" id="ARBA00022723"/>
    </source>
</evidence>
<dbReference type="Pfam" id="PF02518">
    <property type="entry name" value="HATPase_c"/>
    <property type="match status" value="1"/>
</dbReference>
<dbReference type="Proteomes" id="UP001595751">
    <property type="component" value="Unassembled WGS sequence"/>
</dbReference>
<dbReference type="InterPro" id="IPR001241">
    <property type="entry name" value="Topo_IIA"/>
</dbReference>
<dbReference type="InterPro" id="IPR018522">
    <property type="entry name" value="TopoIIA_CS"/>
</dbReference>
<dbReference type="PRINTS" id="PR01159">
    <property type="entry name" value="DNAGYRASEB"/>
</dbReference>
<dbReference type="PANTHER" id="PTHR45866">
    <property type="entry name" value="DNA GYRASE/TOPOISOMERASE SUBUNIT B"/>
    <property type="match status" value="1"/>
</dbReference>
<dbReference type="NCBIfam" id="TIGR01059">
    <property type="entry name" value="gyrB"/>
    <property type="match status" value="1"/>
</dbReference>